<feature type="transmembrane region" description="Helical" evidence="8">
    <location>
        <begin position="194"/>
        <end position="215"/>
    </location>
</feature>
<feature type="transmembrane region" description="Helical" evidence="8">
    <location>
        <begin position="221"/>
        <end position="241"/>
    </location>
</feature>
<dbReference type="EMBL" id="LAZR01052976">
    <property type="protein sequence ID" value="KKK81769.1"/>
    <property type="molecule type" value="Genomic_DNA"/>
</dbReference>
<evidence type="ECO:0000256" key="6">
    <source>
        <dbReference type="ARBA" id="ARBA00022989"/>
    </source>
</evidence>
<evidence type="ECO:0000256" key="2">
    <source>
        <dbReference type="ARBA" id="ARBA00006939"/>
    </source>
</evidence>
<proteinExistence type="inferred from homology"/>
<evidence type="ECO:0000256" key="7">
    <source>
        <dbReference type="ARBA" id="ARBA00023136"/>
    </source>
</evidence>
<feature type="transmembrane region" description="Helical" evidence="8">
    <location>
        <begin position="124"/>
        <end position="149"/>
    </location>
</feature>
<feature type="transmembrane region" description="Helical" evidence="8">
    <location>
        <begin position="253"/>
        <end position="272"/>
    </location>
</feature>
<name>A0A0F9ATI8_9ZZZZ</name>
<keyword evidence="4 8" id="KW-0812">Transmembrane</keyword>
<protein>
    <recommendedName>
        <fullName evidence="10">ZIP family metal transporter</fullName>
    </recommendedName>
</protein>
<comment type="subcellular location">
    <subcellularLocation>
        <location evidence="1">Cell membrane</location>
        <topology evidence="1">Multi-pass membrane protein</topology>
    </subcellularLocation>
</comment>
<evidence type="ECO:0000256" key="1">
    <source>
        <dbReference type="ARBA" id="ARBA00004651"/>
    </source>
</evidence>
<feature type="transmembrane region" description="Helical" evidence="8">
    <location>
        <begin position="155"/>
        <end position="173"/>
    </location>
</feature>
<evidence type="ECO:0000256" key="5">
    <source>
        <dbReference type="ARBA" id="ARBA00022833"/>
    </source>
</evidence>
<dbReference type="PANTHER" id="PTHR11040">
    <property type="entry name" value="ZINC/IRON TRANSPORTER"/>
    <property type="match status" value="1"/>
</dbReference>
<dbReference type="GO" id="GO:0005886">
    <property type="term" value="C:plasma membrane"/>
    <property type="evidence" value="ECO:0007669"/>
    <property type="project" value="UniProtKB-SubCell"/>
</dbReference>
<dbReference type="PANTHER" id="PTHR11040:SF211">
    <property type="entry name" value="ZINC TRANSPORTER ZIP11"/>
    <property type="match status" value="1"/>
</dbReference>
<dbReference type="AlphaFoldDB" id="A0A0F9ATI8"/>
<organism evidence="9">
    <name type="scientific">marine sediment metagenome</name>
    <dbReference type="NCBI Taxonomy" id="412755"/>
    <lineage>
        <taxon>unclassified sequences</taxon>
        <taxon>metagenomes</taxon>
        <taxon>ecological metagenomes</taxon>
    </lineage>
</organism>
<feature type="transmembrane region" description="Helical" evidence="8">
    <location>
        <begin position="16"/>
        <end position="38"/>
    </location>
</feature>
<keyword evidence="6 8" id="KW-1133">Transmembrane helix</keyword>
<keyword evidence="7 8" id="KW-0472">Membrane</keyword>
<dbReference type="GO" id="GO:0005385">
    <property type="term" value="F:zinc ion transmembrane transporter activity"/>
    <property type="evidence" value="ECO:0007669"/>
    <property type="project" value="TreeGrafter"/>
</dbReference>
<evidence type="ECO:0008006" key="10">
    <source>
        <dbReference type="Google" id="ProtNLM"/>
    </source>
</evidence>
<comment type="similarity">
    <text evidence="2">Belongs to the ZIP transporter (TC 2.A.5) family.</text>
</comment>
<dbReference type="InterPro" id="IPR003689">
    <property type="entry name" value="ZIP"/>
</dbReference>
<evidence type="ECO:0000256" key="8">
    <source>
        <dbReference type="SAM" id="Phobius"/>
    </source>
</evidence>
<reference evidence="9" key="1">
    <citation type="journal article" date="2015" name="Nature">
        <title>Complex archaea that bridge the gap between prokaryotes and eukaryotes.</title>
        <authorList>
            <person name="Spang A."/>
            <person name="Saw J.H."/>
            <person name="Jorgensen S.L."/>
            <person name="Zaremba-Niedzwiedzka K."/>
            <person name="Martijn J."/>
            <person name="Lind A.E."/>
            <person name="van Eijk R."/>
            <person name="Schleper C."/>
            <person name="Guy L."/>
            <person name="Ettema T.J."/>
        </authorList>
    </citation>
    <scope>NUCLEOTIDE SEQUENCE</scope>
</reference>
<comment type="caution">
    <text evidence="9">The sequence shown here is derived from an EMBL/GenBank/DDBJ whole genome shotgun (WGS) entry which is preliminary data.</text>
</comment>
<feature type="transmembrane region" description="Helical" evidence="8">
    <location>
        <begin position="50"/>
        <end position="70"/>
    </location>
</feature>
<keyword evidence="3" id="KW-1003">Cell membrane</keyword>
<evidence type="ECO:0000256" key="3">
    <source>
        <dbReference type="ARBA" id="ARBA00022475"/>
    </source>
</evidence>
<sequence>MNDIIAFFEDLDPILAAFYATLFTWGVTALGASLVFLFKEMNRAFFDAMLGFAGGVMVAASFWSLLAPGIAMSPGEGFEKVVPAVVGFSLGAAFLFGLDKILPHLHVNFKMEDKEGIKTPWHRSILLTLAITLHNIPEGLAVGVLFGGVAAGFEGASIGGAVALAIGIGLQNFPEGFAVAMPLRRQGLSRWKSFNYGQLSAIVEPFAAVLGAWAVLTFQPILPYALCFAAGAMIFVVVEEVVPEAQQGNHTDLSTLGFVGGFILMMTLDVGLG</sequence>
<feature type="transmembrane region" description="Helical" evidence="8">
    <location>
        <begin position="82"/>
        <end position="103"/>
    </location>
</feature>
<evidence type="ECO:0000256" key="4">
    <source>
        <dbReference type="ARBA" id="ARBA00022692"/>
    </source>
</evidence>
<dbReference type="Pfam" id="PF02535">
    <property type="entry name" value="Zip"/>
    <property type="match status" value="1"/>
</dbReference>
<accession>A0A0F9ATI8</accession>
<keyword evidence="5" id="KW-0862">Zinc</keyword>
<evidence type="ECO:0000313" key="9">
    <source>
        <dbReference type="EMBL" id="KKK81769.1"/>
    </source>
</evidence>
<gene>
    <name evidence="9" type="ORF">LCGC14_2810130</name>
</gene>